<dbReference type="Proteomes" id="UP000054172">
    <property type="component" value="Unassembled WGS sequence"/>
</dbReference>
<dbReference type="STRING" id="1702214.AL399_06270"/>
<dbReference type="EMBL" id="LIIK01000028">
    <property type="protein sequence ID" value="KQM08630.1"/>
    <property type="molecule type" value="Genomic_DNA"/>
</dbReference>
<accession>A0A0Q4B8E7</accession>
<protein>
    <recommendedName>
        <fullName evidence="1">GmrSD restriction endonucleases N-terminal domain-containing protein</fullName>
    </recommendedName>
</protein>
<proteinExistence type="predicted"/>
<name>A0A0Q4B8E7_9BACT</name>
<dbReference type="Pfam" id="PF03235">
    <property type="entry name" value="GmrSD_N"/>
    <property type="match status" value="1"/>
</dbReference>
<evidence type="ECO:0000259" key="1">
    <source>
        <dbReference type="Pfam" id="PF03235"/>
    </source>
</evidence>
<organism evidence="2 3">
    <name type="scientific">Candidatus [Bacteroides] periocalifornicus</name>
    <dbReference type="NCBI Taxonomy" id="1702214"/>
    <lineage>
        <taxon>Bacteria</taxon>
        <taxon>Pseudomonadati</taxon>
        <taxon>Bacteroidota</taxon>
    </lineage>
</organism>
<comment type="caution">
    <text evidence="2">The sequence shown here is derived from an EMBL/GenBank/DDBJ whole genome shotgun (WGS) entry which is preliminary data.</text>
</comment>
<reference evidence="2" key="1">
    <citation type="submission" date="2015-08" db="EMBL/GenBank/DDBJ databases">
        <title>Candidatus Bacteriodes Periocalifornicus.</title>
        <authorList>
            <person name="McLean J.S."/>
            <person name="Kelley S."/>
        </authorList>
    </citation>
    <scope>NUCLEOTIDE SEQUENCE [LARGE SCALE GENOMIC DNA]</scope>
    <source>
        <strain evidence="2">12B</strain>
    </source>
</reference>
<sequence length="88" mass="9399">MRENKVEVKAIGDLLGKHFYIPSYQRGYRWTEQQIHDLLGDIATFGQQSLRGGGGSGFLLPPAPTVGIFASPTAGNDSAGTGTTMSTR</sequence>
<keyword evidence="3" id="KW-1185">Reference proteome</keyword>
<feature type="domain" description="GmrSD restriction endonucleases N-terminal" evidence="1">
    <location>
        <begin position="12"/>
        <end position="55"/>
    </location>
</feature>
<dbReference type="AlphaFoldDB" id="A0A0Q4B8E7"/>
<dbReference type="PATRIC" id="fig|1702214.3.peg.548"/>
<dbReference type="InterPro" id="IPR004919">
    <property type="entry name" value="GmrSD_N"/>
</dbReference>
<evidence type="ECO:0000313" key="2">
    <source>
        <dbReference type="EMBL" id="KQM08630.1"/>
    </source>
</evidence>
<gene>
    <name evidence="2" type="ORF">AL399_06270</name>
</gene>
<evidence type="ECO:0000313" key="3">
    <source>
        <dbReference type="Proteomes" id="UP000054172"/>
    </source>
</evidence>